<evidence type="ECO:0000256" key="2">
    <source>
        <dbReference type="ARBA" id="ARBA00022840"/>
    </source>
</evidence>
<keyword evidence="2" id="KW-0067">ATP-binding</keyword>
<dbReference type="PRINTS" id="PR01590">
    <property type="entry name" value="HTHFIS"/>
</dbReference>
<proteinExistence type="predicted"/>
<dbReference type="InterPro" id="IPR025662">
    <property type="entry name" value="Sigma_54_int_dom_ATP-bd_1"/>
</dbReference>
<sequence>MSWQSARFSPRGLVKHRKLLKDFWYKFINHSPDPLNIQSAVYDSWIRCQNFKIDPHRIRTEDLLNDEDIKDMISGSKLYKYAITTLNQLFVQAEKTRYLITLSDSLGRIIYLDGDRQIKKQAEKINFVLGSSWSEESIGTNAIGTSLKTGHPVQIFAAEHFCEGIHEWVCSSSPICDPVTKQVLGVIDITGPWKEAQTHTLGMVMMASRVIEQELYEQALLIRHMLLEKYASAVLLYPQNGIIVLDSAFNPIKANLCARGYIRHTTDIELKTLWSAQKFTTDITHQINPVQPQENYEIFIEPLGVSGSVQEIYRGDKRIGFILILSQSEQKVSSGQSHQKETWAKLQSTPWSKIIGKSSQILSSITQCNIVAQSNVPILLLGESGSGKEVFAKSIHEISDRSKGPFVALNCGAIPNELLSSELFGYDPGTFTGAVKGGRKGKFEEAHHGTLFLDEIGEMPLRFQVHLLRVLQEREVVRLGGSTPIPVDVKIIAATHHNLEKLVKDGLFREDFYYRLNVVSITIPSLRERRGDIPLLIDHFLKQFASKYSKPCLKIDRQVRDFLINTYNWPGNVRELQNSIEHAVLFCLECTILMEDFPDYIQRALTHSSPLARNLSSEENWQEFANSNKKAVLISLLKETGGNLSATARQLGIARTTLYRHLEKYGLRQS</sequence>
<dbReference type="InterPro" id="IPR058031">
    <property type="entry name" value="AAA_lid_NorR"/>
</dbReference>
<dbReference type="STRING" id="768706.Desor_0581"/>
<keyword evidence="1" id="KW-0547">Nucleotide-binding</keyword>
<dbReference type="KEGG" id="dor:Desor_0581"/>
<organism evidence="7 8">
    <name type="scientific">Desulfosporosinus orientis (strain ATCC 19365 / DSM 765 / NCIMB 8382 / VKM B-1628 / Singapore I)</name>
    <name type="common">Desulfotomaculum orientis</name>
    <dbReference type="NCBI Taxonomy" id="768706"/>
    <lineage>
        <taxon>Bacteria</taxon>
        <taxon>Bacillati</taxon>
        <taxon>Bacillota</taxon>
        <taxon>Clostridia</taxon>
        <taxon>Eubacteriales</taxon>
        <taxon>Desulfitobacteriaceae</taxon>
        <taxon>Desulfosporosinus</taxon>
    </lineage>
</organism>
<dbReference type="InterPro" id="IPR027417">
    <property type="entry name" value="P-loop_NTPase"/>
</dbReference>
<evidence type="ECO:0000313" key="7">
    <source>
        <dbReference type="EMBL" id="AET66282.1"/>
    </source>
</evidence>
<dbReference type="CDD" id="cd00009">
    <property type="entry name" value="AAA"/>
    <property type="match status" value="1"/>
</dbReference>
<dbReference type="RefSeq" id="WP_014183107.1">
    <property type="nucleotide sequence ID" value="NC_016584.1"/>
</dbReference>
<dbReference type="Pfam" id="PF02954">
    <property type="entry name" value="HTH_8"/>
    <property type="match status" value="1"/>
</dbReference>
<dbReference type="Proteomes" id="UP000006346">
    <property type="component" value="Chromosome"/>
</dbReference>
<evidence type="ECO:0000256" key="5">
    <source>
        <dbReference type="ARBA" id="ARBA00023163"/>
    </source>
</evidence>
<dbReference type="SMART" id="SM00382">
    <property type="entry name" value="AAA"/>
    <property type="match status" value="1"/>
</dbReference>
<dbReference type="SUPFAM" id="SSF52540">
    <property type="entry name" value="P-loop containing nucleoside triphosphate hydrolases"/>
    <property type="match status" value="1"/>
</dbReference>
<dbReference type="SUPFAM" id="SSF46689">
    <property type="entry name" value="Homeodomain-like"/>
    <property type="match status" value="1"/>
</dbReference>
<protein>
    <submittedName>
        <fullName evidence="7">Transcriptional activator of acetoin/glycerol metabolism</fullName>
    </submittedName>
</protein>
<evidence type="ECO:0000256" key="1">
    <source>
        <dbReference type="ARBA" id="ARBA00022741"/>
    </source>
</evidence>
<dbReference type="Gene3D" id="1.10.8.60">
    <property type="match status" value="1"/>
</dbReference>
<evidence type="ECO:0000313" key="8">
    <source>
        <dbReference type="Proteomes" id="UP000006346"/>
    </source>
</evidence>
<dbReference type="HOGENOM" id="CLU_000445_8_12_9"/>
<dbReference type="eggNOG" id="COG3284">
    <property type="taxonomic scope" value="Bacteria"/>
</dbReference>
<dbReference type="FunFam" id="3.40.50.300:FF:000006">
    <property type="entry name" value="DNA-binding transcriptional regulator NtrC"/>
    <property type="match status" value="1"/>
</dbReference>
<dbReference type="PANTHER" id="PTHR32071">
    <property type="entry name" value="TRANSCRIPTIONAL REGULATORY PROTEIN"/>
    <property type="match status" value="1"/>
</dbReference>
<dbReference type="PROSITE" id="PS00688">
    <property type="entry name" value="SIGMA54_INTERACT_3"/>
    <property type="match status" value="1"/>
</dbReference>
<dbReference type="InterPro" id="IPR025944">
    <property type="entry name" value="Sigma_54_int_dom_CS"/>
</dbReference>
<reference evidence="7 8" key="2">
    <citation type="journal article" date="2012" name="J. Bacteriol.">
        <title>Complete genome sequences of Desulfosporosinus orientis DSM765T, Desulfosporosinus youngiae DSM17734T, Desulfosporosinus meridiei DSM13257T, and Desulfosporosinus acidiphilus DSM22704T.</title>
        <authorList>
            <person name="Pester M."/>
            <person name="Brambilla E."/>
            <person name="Alazard D."/>
            <person name="Rattei T."/>
            <person name="Weinmaier T."/>
            <person name="Han J."/>
            <person name="Lucas S."/>
            <person name="Lapidus A."/>
            <person name="Cheng J.F."/>
            <person name="Goodwin L."/>
            <person name="Pitluck S."/>
            <person name="Peters L."/>
            <person name="Ovchinnikova G."/>
            <person name="Teshima H."/>
            <person name="Detter J.C."/>
            <person name="Han C.S."/>
            <person name="Tapia R."/>
            <person name="Land M.L."/>
            <person name="Hauser L."/>
            <person name="Kyrpides N.C."/>
            <person name="Ivanova N.N."/>
            <person name="Pagani I."/>
            <person name="Huntmann M."/>
            <person name="Wei C.L."/>
            <person name="Davenport K.W."/>
            <person name="Daligault H."/>
            <person name="Chain P.S."/>
            <person name="Chen A."/>
            <person name="Mavromatis K."/>
            <person name="Markowitz V."/>
            <person name="Szeto E."/>
            <person name="Mikhailova N."/>
            <person name="Pati A."/>
            <person name="Wagner M."/>
            <person name="Woyke T."/>
            <person name="Ollivier B."/>
            <person name="Klenk H.P."/>
            <person name="Spring S."/>
            <person name="Loy A."/>
        </authorList>
    </citation>
    <scope>NUCLEOTIDE SEQUENCE [LARGE SCALE GENOMIC DNA]</scope>
    <source>
        <strain evidence="8">ATCC 19365 / DSM 765 / NCIMB 8382 / VKM B-1628</strain>
    </source>
</reference>
<dbReference type="OrthoDB" id="9803970at2"/>
<dbReference type="InterPro" id="IPR003018">
    <property type="entry name" value="GAF"/>
</dbReference>
<dbReference type="AlphaFoldDB" id="G7WCG0"/>
<keyword evidence="4" id="KW-0238">DNA-binding</keyword>
<reference evidence="8" key="1">
    <citation type="submission" date="2011-11" db="EMBL/GenBank/DDBJ databases">
        <title>Complete sequence of Desulfosporosinus orientis DSM 765.</title>
        <authorList>
            <person name="Lucas S."/>
            <person name="Han J."/>
            <person name="Lapidus A."/>
            <person name="Cheng J.-F."/>
            <person name="Goodwin L."/>
            <person name="Pitluck S."/>
            <person name="Peters L."/>
            <person name="Ovchinnikova G."/>
            <person name="Teshima H."/>
            <person name="Detter J.C."/>
            <person name="Han C."/>
            <person name="Tapia R."/>
            <person name="Land M."/>
            <person name="Hauser L."/>
            <person name="Kyrpides N."/>
            <person name="Ivanova N."/>
            <person name="Pagani I."/>
            <person name="Pester M."/>
            <person name="Spring S."/>
            <person name="Ollivier B."/>
            <person name="Rattei T."/>
            <person name="Klenk H.-P."/>
            <person name="Wagner M."/>
            <person name="Loy A."/>
            <person name="Woyke T."/>
        </authorList>
    </citation>
    <scope>NUCLEOTIDE SEQUENCE [LARGE SCALE GENOMIC DNA]</scope>
    <source>
        <strain evidence="8">ATCC 19365 / DSM 765 / NCIMB 8382 / VKM B-1628</strain>
    </source>
</reference>
<evidence type="ECO:0000259" key="6">
    <source>
        <dbReference type="PROSITE" id="PS50045"/>
    </source>
</evidence>
<dbReference type="InterPro" id="IPR029016">
    <property type="entry name" value="GAF-like_dom_sf"/>
</dbReference>
<dbReference type="GO" id="GO:0043565">
    <property type="term" value="F:sequence-specific DNA binding"/>
    <property type="evidence" value="ECO:0007669"/>
    <property type="project" value="InterPro"/>
</dbReference>
<dbReference type="PROSITE" id="PS50045">
    <property type="entry name" value="SIGMA54_INTERACT_4"/>
    <property type="match status" value="1"/>
</dbReference>
<keyword evidence="8" id="KW-1185">Reference proteome</keyword>
<dbReference type="InterPro" id="IPR002197">
    <property type="entry name" value="HTH_Fis"/>
</dbReference>
<dbReference type="GO" id="GO:0005524">
    <property type="term" value="F:ATP binding"/>
    <property type="evidence" value="ECO:0007669"/>
    <property type="project" value="UniProtKB-KW"/>
</dbReference>
<dbReference type="EMBL" id="CP003108">
    <property type="protein sequence ID" value="AET66282.1"/>
    <property type="molecule type" value="Genomic_DNA"/>
</dbReference>
<dbReference type="Gene3D" id="3.30.450.40">
    <property type="match status" value="1"/>
</dbReference>
<dbReference type="GO" id="GO:0006355">
    <property type="term" value="P:regulation of DNA-templated transcription"/>
    <property type="evidence" value="ECO:0007669"/>
    <property type="project" value="InterPro"/>
</dbReference>
<dbReference type="Pfam" id="PF00158">
    <property type="entry name" value="Sigma54_activat"/>
    <property type="match status" value="1"/>
</dbReference>
<dbReference type="InterPro" id="IPR002078">
    <property type="entry name" value="Sigma_54_int"/>
</dbReference>
<dbReference type="Pfam" id="PF25601">
    <property type="entry name" value="AAA_lid_14"/>
    <property type="match status" value="1"/>
</dbReference>
<feature type="domain" description="Sigma-54 factor interaction" evidence="6">
    <location>
        <begin position="354"/>
        <end position="585"/>
    </location>
</feature>
<dbReference type="PANTHER" id="PTHR32071:SF57">
    <property type="entry name" value="C4-DICARBOXYLATE TRANSPORT TRANSCRIPTIONAL REGULATORY PROTEIN DCTD"/>
    <property type="match status" value="1"/>
</dbReference>
<name>G7WCG0_DESOD</name>
<evidence type="ECO:0000256" key="3">
    <source>
        <dbReference type="ARBA" id="ARBA00023015"/>
    </source>
</evidence>
<dbReference type="Pfam" id="PF01590">
    <property type="entry name" value="GAF"/>
    <property type="match status" value="1"/>
</dbReference>
<keyword evidence="3" id="KW-0805">Transcription regulation</keyword>
<evidence type="ECO:0000256" key="4">
    <source>
        <dbReference type="ARBA" id="ARBA00023125"/>
    </source>
</evidence>
<accession>G7WCG0</accession>
<dbReference type="PATRIC" id="fig|768706.3.peg.554"/>
<dbReference type="Gene3D" id="1.10.10.60">
    <property type="entry name" value="Homeodomain-like"/>
    <property type="match status" value="1"/>
</dbReference>
<dbReference type="PROSITE" id="PS00675">
    <property type="entry name" value="SIGMA54_INTERACT_1"/>
    <property type="match status" value="1"/>
</dbReference>
<dbReference type="Gene3D" id="3.40.50.300">
    <property type="entry name" value="P-loop containing nucleotide triphosphate hydrolases"/>
    <property type="match status" value="1"/>
</dbReference>
<dbReference type="InterPro" id="IPR009057">
    <property type="entry name" value="Homeodomain-like_sf"/>
</dbReference>
<dbReference type="InterPro" id="IPR003593">
    <property type="entry name" value="AAA+_ATPase"/>
</dbReference>
<keyword evidence="5" id="KW-0804">Transcription</keyword>
<gene>
    <name evidence="7" type="ordered locus">Desor_0581</name>
</gene>